<dbReference type="PROSITE" id="PS50896">
    <property type="entry name" value="LISH"/>
    <property type="match status" value="1"/>
</dbReference>
<evidence type="ECO:0000313" key="10">
    <source>
        <dbReference type="Proteomes" id="UP001162164"/>
    </source>
</evidence>
<dbReference type="PANTHER" id="PTHR15431">
    <property type="entry name" value="FGFR1 ONCOGENE PARTNER/LISH DOMAIN-CONTAINING PROTEIN"/>
    <property type="match status" value="1"/>
</dbReference>
<evidence type="ECO:0000256" key="6">
    <source>
        <dbReference type="ARBA" id="ARBA00023212"/>
    </source>
</evidence>
<keyword evidence="5" id="KW-0970">Cilium biogenesis/degradation</keyword>
<protein>
    <recommendedName>
        <fullName evidence="8">FGFR1 oncogene partner (FOP) N-terminal dimerisation domain-containing protein</fullName>
    </recommendedName>
</protein>
<dbReference type="SMART" id="SM00667">
    <property type="entry name" value="LisH"/>
    <property type="match status" value="1"/>
</dbReference>
<evidence type="ECO:0000256" key="2">
    <source>
        <dbReference type="ARBA" id="ARBA00004300"/>
    </source>
</evidence>
<evidence type="ECO:0000256" key="5">
    <source>
        <dbReference type="ARBA" id="ARBA00022794"/>
    </source>
</evidence>
<dbReference type="Gene3D" id="1.20.960.40">
    <property type="match status" value="1"/>
</dbReference>
<dbReference type="InterPro" id="IPR006594">
    <property type="entry name" value="LisH"/>
</dbReference>
<dbReference type="Proteomes" id="UP001162164">
    <property type="component" value="Unassembled WGS sequence"/>
</dbReference>
<dbReference type="InterPro" id="IPR018993">
    <property type="entry name" value="FOP_dimerisation-dom_N"/>
</dbReference>
<evidence type="ECO:0000259" key="8">
    <source>
        <dbReference type="Pfam" id="PF09398"/>
    </source>
</evidence>
<proteinExistence type="inferred from homology"/>
<gene>
    <name evidence="9" type="ORF">NQ317_012600</name>
</gene>
<keyword evidence="6" id="KW-0206">Cytoskeleton</keyword>
<dbReference type="Pfam" id="PF09398">
    <property type="entry name" value="FOP_dimer"/>
    <property type="match status" value="1"/>
</dbReference>
<feature type="domain" description="FGFR1 oncogene partner (FOP) N-terminal dimerisation" evidence="8">
    <location>
        <begin position="32"/>
        <end position="95"/>
    </location>
</feature>
<dbReference type="EMBL" id="JAPWTJ010000460">
    <property type="protein sequence ID" value="KAJ8978244.1"/>
    <property type="molecule type" value="Genomic_DNA"/>
</dbReference>
<organism evidence="9 10">
    <name type="scientific">Molorchus minor</name>
    <dbReference type="NCBI Taxonomy" id="1323400"/>
    <lineage>
        <taxon>Eukaryota</taxon>
        <taxon>Metazoa</taxon>
        <taxon>Ecdysozoa</taxon>
        <taxon>Arthropoda</taxon>
        <taxon>Hexapoda</taxon>
        <taxon>Insecta</taxon>
        <taxon>Pterygota</taxon>
        <taxon>Neoptera</taxon>
        <taxon>Endopterygota</taxon>
        <taxon>Coleoptera</taxon>
        <taxon>Polyphaga</taxon>
        <taxon>Cucujiformia</taxon>
        <taxon>Chrysomeloidea</taxon>
        <taxon>Cerambycidae</taxon>
        <taxon>Lamiinae</taxon>
        <taxon>Monochamini</taxon>
        <taxon>Molorchus</taxon>
    </lineage>
</organism>
<comment type="similarity">
    <text evidence="3">Belongs to the CEP43 family.</text>
</comment>
<dbReference type="PANTHER" id="PTHR15431:SF19">
    <property type="entry name" value="CENTROSOMAL PROTEIN 20-RELATED"/>
    <property type="match status" value="1"/>
</dbReference>
<comment type="caution">
    <text evidence="9">The sequence shown here is derived from an EMBL/GenBank/DDBJ whole genome shotgun (WGS) entry which is preliminary data.</text>
</comment>
<reference evidence="9" key="1">
    <citation type="journal article" date="2023" name="Insect Mol. Biol.">
        <title>Genome sequencing provides insights into the evolution of gene families encoding plant cell wall-degrading enzymes in longhorned beetles.</title>
        <authorList>
            <person name="Shin N.R."/>
            <person name="Okamura Y."/>
            <person name="Kirsch R."/>
            <person name="Pauchet Y."/>
        </authorList>
    </citation>
    <scope>NUCLEOTIDE SEQUENCE</scope>
    <source>
        <strain evidence="9">MMC_N1</strain>
    </source>
</reference>
<keyword evidence="7" id="KW-0966">Cell projection</keyword>
<evidence type="ECO:0000313" key="9">
    <source>
        <dbReference type="EMBL" id="KAJ8978244.1"/>
    </source>
</evidence>
<keyword evidence="4" id="KW-0963">Cytoplasm</keyword>
<sequence>MSASEADLLEGGAVMNILNRNWENGERPKVPEETKLINELLREYLSWNGYLYTEQVLAAESSQKGERLSRDVLTTKFGVMDDAKTAKIPLLYYIVAAFQNLDEE</sequence>
<evidence type="ECO:0000256" key="3">
    <source>
        <dbReference type="ARBA" id="ARBA00005385"/>
    </source>
</evidence>
<accession>A0ABQ9JJ82</accession>
<keyword evidence="10" id="KW-1185">Reference proteome</keyword>
<evidence type="ECO:0000256" key="1">
    <source>
        <dbReference type="ARBA" id="ARBA00004120"/>
    </source>
</evidence>
<name>A0ABQ9JJ82_9CUCU</name>
<evidence type="ECO:0000256" key="4">
    <source>
        <dbReference type="ARBA" id="ARBA00022490"/>
    </source>
</evidence>
<evidence type="ECO:0000256" key="7">
    <source>
        <dbReference type="ARBA" id="ARBA00023273"/>
    </source>
</evidence>
<comment type="subcellular location">
    <subcellularLocation>
        <location evidence="1">Cytoplasm</location>
        <location evidence="1">Cytoskeleton</location>
        <location evidence="1">Cilium basal body</location>
    </subcellularLocation>
    <subcellularLocation>
        <location evidence="2">Cytoplasm</location>
        <location evidence="2">Cytoskeleton</location>
        <location evidence="2">Microtubule organizing center</location>
        <location evidence="2">Centrosome</location>
    </subcellularLocation>
</comment>